<evidence type="ECO:0000313" key="1">
    <source>
        <dbReference type="EMBL" id="MCZ8531895.1"/>
    </source>
</evidence>
<accession>A0A9X3L626</accession>
<name>A0A9X3L626_9BACI</name>
<sequence length="66" mass="7645">MRNAGELKKYKFYLKFKGGHNLIFETNTDIRTAERNKVNGGLFVDTENNYTINLAQLESLNVKILH</sequence>
<keyword evidence="2" id="KW-1185">Reference proteome</keyword>
<comment type="caution">
    <text evidence="1">The sequence shown here is derived from an EMBL/GenBank/DDBJ whole genome shotgun (WGS) entry which is preliminary data.</text>
</comment>
<gene>
    <name evidence="1" type="ORF">M9R61_00880</name>
</gene>
<reference evidence="1" key="1">
    <citation type="submission" date="2022-05" db="EMBL/GenBank/DDBJ databases">
        <authorList>
            <person name="Colautti A."/>
            <person name="Iacumin L."/>
        </authorList>
    </citation>
    <scope>NUCLEOTIDE SEQUENCE</scope>
    <source>
        <strain evidence="1">DSM 30747</strain>
    </source>
</reference>
<dbReference type="EMBL" id="JAMKBI010000001">
    <property type="protein sequence ID" value="MCZ8531895.1"/>
    <property type="molecule type" value="Genomic_DNA"/>
</dbReference>
<dbReference type="AlphaFoldDB" id="A0A9X3L626"/>
<evidence type="ECO:0000313" key="2">
    <source>
        <dbReference type="Proteomes" id="UP001152172"/>
    </source>
</evidence>
<protein>
    <submittedName>
        <fullName evidence="1">Uncharacterized protein</fullName>
    </submittedName>
</protein>
<proteinExistence type="predicted"/>
<dbReference type="RefSeq" id="WP_090565238.1">
    <property type="nucleotide sequence ID" value="NZ_CP189791.1"/>
</dbReference>
<organism evidence="1 2">
    <name type="scientific">Psychrobacillus psychrodurans</name>
    <dbReference type="NCBI Taxonomy" id="126157"/>
    <lineage>
        <taxon>Bacteria</taxon>
        <taxon>Bacillati</taxon>
        <taxon>Bacillota</taxon>
        <taxon>Bacilli</taxon>
        <taxon>Bacillales</taxon>
        <taxon>Bacillaceae</taxon>
        <taxon>Psychrobacillus</taxon>
    </lineage>
</organism>
<dbReference type="Proteomes" id="UP001152172">
    <property type="component" value="Unassembled WGS sequence"/>
</dbReference>